<dbReference type="PROSITE" id="PS50977">
    <property type="entry name" value="HTH_TETR_2"/>
    <property type="match status" value="1"/>
</dbReference>
<feature type="domain" description="HTH tetR-type" evidence="3">
    <location>
        <begin position="1"/>
        <end position="61"/>
    </location>
</feature>
<dbReference type="Pfam" id="PF13972">
    <property type="entry name" value="TetR"/>
    <property type="match status" value="1"/>
</dbReference>
<dbReference type="EMBL" id="FTOH01000008">
    <property type="protein sequence ID" value="SIT04576.1"/>
    <property type="molecule type" value="Genomic_DNA"/>
</dbReference>
<dbReference type="Gene3D" id="1.10.357.10">
    <property type="entry name" value="Tetracycline Repressor, domain 2"/>
    <property type="match status" value="1"/>
</dbReference>
<dbReference type="InterPro" id="IPR050109">
    <property type="entry name" value="HTH-type_TetR-like_transc_reg"/>
</dbReference>
<dbReference type="AlphaFoldDB" id="A0A1N7P207"/>
<gene>
    <name evidence="4" type="ORF">SAMN05421686_10883</name>
</gene>
<dbReference type="InterPro" id="IPR025722">
    <property type="entry name" value="TetR"/>
</dbReference>
<dbReference type="GO" id="GO:0000976">
    <property type="term" value="F:transcription cis-regulatory region binding"/>
    <property type="evidence" value="ECO:0007669"/>
    <property type="project" value="TreeGrafter"/>
</dbReference>
<evidence type="ECO:0000256" key="2">
    <source>
        <dbReference type="PROSITE-ProRule" id="PRU00335"/>
    </source>
</evidence>
<dbReference type="InterPro" id="IPR009057">
    <property type="entry name" value="Homeodomain-like_sf"/>
</dbReference>
<sequence>MGTRERIIDVALEMFNENGERAVTTNHIASRLGISPGNLYYHFRNKQAIIANLFDRYEQRVLEILALPEGRVIETQDKLRYLTDVFNELWAYRFMHRDMEHLLSADPELHERYRGFFSHCLRQIENIFLALSGAGILSADEQDCQDLALNTWIVVTSWFSFLQCNLLSGDESVITQDMLQGGIYQVFSLERPYLTPDHRDDVLALQRAFIPRPDWMQRR</sequence>
<dbReference type="STRING" id="484498.SAMN05421686_10883"/>
<dbReference type="OrthoDB" id="5816932at2"/>
<dbReference type="PANTHER" id="PTHR30055:SF223">
    <property type="entry name" value="HTH-TYPE TRANSCRIPTIONAL REGULATOR UIDR"/>
    <property type="match status" value="1"/>
</dbReference>
<keyword evidence="5" id="KW-1185">Reference proteome</keyword>
<protein>
    <submittedName>
        <fullName evidence="4">Transcriptional regulator, TetR family</fullName>
    </submittedName>
</protein>
<proteinExistence type="predicted"/>
<evidence type="ECO:0000313" key="5">
    <source>
        <dbReference type="Proteomes" id="UP000185639"/>
    </source>
</evidence>
<evidence type="ECO:0000256" key="1">
    <source>
        <dbReference type="ARBA" id="ARBA00023125"/>
    </source>
</evidence>
<dbReference type="SUPFAM" id="SSF46689">
    <property type="entry name" value="Homeodomain-like"/>
    <property type="match status" value="1"/>
</dbReference>
<organism evidence="4 5">
    <name type="scientific">Thalassolituus maritimus</name>
    <dbReference type="NCBI Taxonomy" id="484498"/>
    <lineage>
        <taxon>Bacteria</taxon>
        <taxon>Pseudomonadati</taxon>
        <taxon>Pseudomonadota</taxon>
        <taxon>Gammaproteobacteria</taxon>
        <taxon>Oceanospirillales</taxon>
        <taxon>Oceanospirillaceae</taxon>
        <taxon>Thalassolituus</taxon>
    </lineage>
</organism>
<dbReference type="GO" id="GO:0003700">
    <property type="term" value="F:DNA-binding transcription factor activity"/>
    <property type="evidence" value="ECO:0007669"/>
    <property type="project" value="TreeGrafter"/>
</dbReference>
<accession>A0A1N7P207</accession>
<dbReference type="Pfam" id="PF00440">
    <property type="entry name" value="TetR_N"/>
    <property type="match status" value="1"/>
</dbReference>
<evidence type="ECO:0000259" key="3">
    <source>
        <dbReference type="PROSITE" id="PS50977"/>
    </source>
</evidence>
<reference evidence="5" key="1">
    <citation type="submission" date="2017-01" db="EMBL/GenBank/DDBJ databases">
        <authorList>
            <person name="Varghese N."/>
            <person name="Submissions S."/>
        </authorList>
    </citation>
    <scope>NUCLEOTIDE SEQUENCE [LARGE SCALE GENOMIC DNA]</scope>
    <source>
        <strain evidence="5">DSM 24913</strain>
    </source>
</reference>
<keyword evidence="1 2" id="KW-0238">DNA-binding</keyword>
<evidence type="ECO:0000313" key="4">
    <source>
        <dbReference type="EMBL" id="SIT04576.1"/>
    </source>
</evidence>
<feature type="DNA-binding region" description="H-T-H motif" evidence="2">
    <location>
        <begin position="24"/>
        <end position="43"/>
    </location>
</feature>
<dbReference type="Proteomes" id="UP000185639">
    <property type="component" value="Unassembled WGS sequence"/>
</dbReference>
<dbReference type="PRINTS" id="PR00455">
    <property type="entry name" value="HTHTETR"/>
</dbReference>
<name>A0A1N7P207_9GAMM</name>
<dbReference type="PANTHER" id="PTHR30055">
    <property type="entry name" value="HTH-TYPE TRANSCRIPTIONAL REGULATOR RUTR"/>
    <property type="match status" value="1"/>
</dbReference>
<dbReference type="InterPro" id="IPR001647">
    <property type="entry name" value="HTH_TetR"/>
</dbReference>
<dbReference type="RefSeq" id="WP_076516850.1">
    <property type="nucleotide sequence ID" value="NZ_CAJWBH010000012.1"/>
</dbReference>